<protein>
    <submittedName>
        <fullName evidence="2">VOC family protein</fullName>
    </submittedName>
</protein>
<gene>
    <name evidence="2" type="ORF">ACFO0N_16060</name>
</gene>
<dbReference type="InterPro" id="IPR037523">
    <property type="entry name" value="VOC_core"/>
</dbReference>
<organism evidence="2 3">
    <name type="scientific">Halobium salinum</name>
    <dbReference type="NCBI Taxonomy" id="1364940"/>
    <lineage>
        <taxon>Archaea</taxon>
        <taxon>Methanobacteriati</taxon>
        <taxon>Methanobacteriota</taxon>
        <taxon>Stenosarchaea group</taxon>
        <taxon>Halobacteria</taxon>
        <taxon>Halobacteriales</taxon>
        <taxon>Haloferacaceae</taxon>
        <taxon>Halobium</taxon>
    </lineage>
</organism>
<dbReference type="Proteomes" id="UP001595921">
    <property type="component" value="Unassembled WGS sequence"/>
</dbReference>
<dbReference type="InterPro" id="IPR052537">
    <property type="entry name" value="Extradiol_RC_dioxygenase"/>
</dbReference>
<evidence type="ECO:0000259" key="1">
    <source>
        <dbReference type="PROSITE" id="PS51819"/>
    </source>
</evidence>
<dbReference type="PANTHER" id="PTHR36110:SF2">
    <property type="entry name" value="RING-CLEAVING DIOXYGENASE MHQE-RELATED"/>
    <property type="match status" value="1"/>
</dbReference>
<accession>A0ABD5PFC8</accession>
<dbReference type="SUPFAM" id="SSF54593">
    <property type="entry name" value="Glyoxalase/Bleomycin resistance protein/Dihydroxybiphenyl dioxygenase"/>
    <property type="match status" value="1"/>
</dbReference>
<dbReference type="PANTHER" id="PTHR36110">
    <property type="entry name" value="RING-CLEAVING DIOXYGENASE MHQE-RELATED"/>
    <property type="match status" value="1"/>
</dbReference>
<evidence type="ECO:0000313" key="3">
    <source>
        <dbReference type="Proteomes" id="UP001595921"/>
    </source>
</evidence>
<feature type="domain" description="VOC" evidence="1">
    <location>
        <begin position="6"/>
        <end position="133"/>
    </location>
</feature>
<sequence>MVAVNGIHHVTAFADDPQENYDFFTDVLGLRFVKRTVRFDVPEKIYHLYYGDEMGTPGTVITYFPMTNMEMEEGLVGKGQMSSTGLVIPEGSVDYWTSRFEDHGVEYETEERFGETAVSFTDPDGVPYELVTGESDIEPWDGGDVPTEHGVRGMHGVTIHSNDPAGTFDVLETMGWERVGRADHPQAGDRVRYESPSSTPQASVVDVLIRPNAPQGVMGVGTYLHVAFQVENEWEQKELSDTLRDSGYITTSKKDRDYFQSRYITEPGGAVFEYATMGPGFELDQSPEEFGEELKVPAWLDVDVEQIDAMLPDLNTR</sequence>
<dbReference type="Pfam" id="PF00903">
    <property type="entry name" value="Glyoxalase"/>
    <property type="match status" value="1"/>
</dbReference>
<dbReference type="InterPro" id="IPR004360">
    <property type="entry name" value="Glyas_Fos-R_dOase_dom"/>
</dbReference>
<proteinExistence type="predicted"/>
<feature type="domain" description="VOC" evidence="1">
    <location>
        <begin position="153"/>
        <end position="277"/>
    </location>
</feature>
<dbReference type="PROSITE" id="PS51819">
    <property type="entry name" value="VOC"/>
    <property type="match status" value="2"/>
</dbReference>
<dbReference type="RefSeq" id="WP_267621741.1">
    <property type="nucleotide sequence ID" value="NZ_JAODIW010000006.1"/>
</dbReference>
<dbReference type="Gene3D" id="3.10.180.10">
    <property type="entry name" value="2,3-Dihydroxybiphenyl 1,2-Dioxygenase, domain 1"/>
    <property type="match status" value="2"/>
</dbReference>
<dbReference type="AlphaFoldDB" id="A0ABD5PFC8"/>
<keyword evidence="3" id="KW-1185">Reference proteome</keyword>
<reference evidence="2 3" key="1">
    <citation type="journal article" date="2019" name="Int. J. Syst. Evol. Microbiol.">
        <title>The Global Catalogue of Microorganisms (GCM) 10K type strain sequencing project: providing services to taxonomists for standard genome sequencing and annotation.</title>
        <authorList>
            <consortium name="The Broad Institute Genomics Platform"/>
            <consortium name="The Broad Institute Genome Sequencing Center for Infectious Disease"/>
            <person name="Wu L."/>
            <person name="Ma J."/>
        </authorList>
    </citation>
    <scope>NUCLEOTIDE SEQUENCE [LARGE SCALE GENOMIC DNA]</scope>
    <source>
        <strain evidence="2 3">CGMCC 1.12553</strain>
    </source>
</reference>
<comment type="caution">
    <text evidence="2">The sequence shown here is derived from an EMBL/GenBank/DDBJ whole genome shotgun (WGS) entry which is preliminary data.</text>
</comment>
<dbReference type="EMBL" id="JBHSDS010000008">
    <property type="protein sequence ID" value="MFC4359458.1"/>
    <property type="molecule type" value="Genomic_DNA"/>
</dbReference>
<dbReference type="InterPro" id="IPR029068">
    <property type="entry name" value="Glyas_Bleomycin-R_OHBP_Dase"/>
</dbReference>
<name>A0ABD5PFC8_9EURY</name>
<evidence type="ECO:0000313" key="2">
    <source>
        <dbReference type="EMBL" id="MFC4359458.1"/>
    </source>
</evidence>